<accession>A0A8H5YNK6</accession>
<dbReference type="InterPro" id="IPR011051">
    <property type="entry name" value="RmlC_Cupin_sf"/>
</dbReference>
<dbReference type="Gene3D" id="2.60.120.10">
    <property type="entry name" value="Jelly Rolls"/>
    <property type="match status" value="2"/>
</dbReference>
<dbReference type="AlphaFoldDB" id="A0A8H5YNK6"/>
<comment type="caution">
    <text evidence="1">The sequence shown here is derived from an EMBL/GenBank/DDBJ whole genome shotgun (WGS) entry which is preliminary data.</text>
</comment>
<evidence type="ECO:0000313" key="1">
    <source>
        <dbReference type="EMBL" id="KAF5714826.1"/>
    </source>
</evidence>
<keyword evidence="2" id="KW-1185">Reference proteome</keyword>
<dbReference type="EMBL" id="JAAOAN010000236">
    <property type="protein sequence ID" value="KAF5714826.1"/>
    <property type="molecule type" value="Genomic_DNA"/>
</dbReference>
<protein>
    <submittedName>
        <fullName evidence="1">Cupin like protein</fullName>
    </submittedName>
</protein>
<evidence type="ECO:0000313" key="2">
    <source>
        <dbReference type="Proteomes" id="UP000544331"/>
    </source>
</evidence>
<gene>
    <name evidence="1" type="ORF">FMUND_7207</name>
</gene>
<reference evidence="1 2" key="1">
    <citation type="submission" date="2020-05" db="EMBL/GenBank/DDBJ databases">
        <title>Identification and distribution of gene clusters putatively required for synthesis of sphingolipid metabolism inhibitors in phylogenetically diverse species of the filamentous fungus Fusarium.</title>
        <authorList>
            <person name="Kim H.-S."/>
            <person name="Busman M."/>
            <person name="Brown D.W."/>
            <person name="Divon H."/>
            <person name="Uhlig S."/>
            <person name="Proctor R.H."/>
        </authorList>
    </citation>
    <scope>NUCLEOTIDE SEQUENCE [LARGE SCALE GENOMIC DNA]</scope>
    <source>
        <strain evidence="1 2">NRRL 66235</strain>
    </source>
</reference>
<organism evidence="1 2">
    <name type="scientific">Fusarium mundagurra</name>
    <dbReference type="NCBI Taxonomy" id="1567541"/>
    <lineage>
        <taxon>Eukaryota</taxon>
        <taxon>Fungi</taxon>
        <taxon>Dikarya</taxon>
        <taxon>Ascomycota</taxon>
        <taxon>Pezizomycotina</taxon>
        <taxon>Sordariomycetes</taxon>
        <taxon>Hypocreomycetidae</taxon>
        <taxon>Hypocreales</taxon>
        <taxon>Nectriaceae</taxon>
        <taxon>Fusarium</taxon>
        <taxon>Fusarium fujikuroi species complex</taxon>
    </lineage>
</organism>
<proteinExistence type="predicted"/>
<dbReference type="Proteomes" id="UP000544331">
    <property type="component" value="Unassembled WGS sequence"/>
</dbReference>
<sequence>MTMERMILLPSVAGKSASTKEPYVFECFSGDKVYVSGTPSAARFLLTGKESYGKFTILTSVQNPQPGDYATHAIHAYQFIGDHTEIFSIITPAGFEGMFRGLGEPYTGPMWPDADLGRPTEKLNSGVANVMTEFDVISVPSHKLVEPQPWSGSESQLPGSQKPYFLRNCTGPSAVLGGTVVRPCVTGAESGNTYSLATLGGSDQFETQVLSGGIHFPDVDHCFYVSNGYLEVTVSEPDSSRIGPDEVAWLSAGTHFNIEPASSYFKVFMYSQRGGLYDLLYAAGKDKPHAGLNCMIPDSSSPFERKKLFEYKSQFKYDLI</sequence>
<name>A0A8H5YNK6_9HYPO</name>
<dbReference type="InterPro" id="IPR014710">
    <property type="entry name" value="RmlC-like_jellyroll"/>
</dbReference>
<dbReference type="SUPFAM" id="SSF51182">
    <property type="entry name" value="RmlC-like cupins"/>
    <property type="match status" value="1"/>
</dbReference>
<dbReference type="OrthoDB" id="2588190at2759"/>